<dbReference type="Proteomes" id="UP001341840">
    <property type="component" value="Unassembled WGS sequence"/>
</dbReference>
<sequence length="81" mass="9501">MKRIGDLKKYATTLNLVNSNRSGFQKQKVKFLAFNSRWSPPTATEARLEEEGTTTRRQQRLEEEEGTMMFTNKRRTASIWC</sequence>
<gene>
    <name evidence="1" type="ORF">PIB30_052040</name>
</gene>
<keyword evidence="2" id="KW-1185">Reference proteome</keyword>
<evidence type="ECO:0000313" key="1">
    <source>
        <dbReference type="EMBL" id="MED6136017.1"/>
    </source>
</evidence>
<organism evidence="1 2">
    <name type="scientific">Stylosanthes scabra</name>
    <dbReference type="NCBI Taxonomy" id="79078"/>
    <lineage>
        <taxon>Eukaryota</taxon>
        <taxon>Viridiplantae</taxon>
        <taxon>Streptophyta</taxon>
        <taxon>Embryophyta</taxon>
        <taxon>Tracheophyta</taxon>
        <taxon>Spermatophyta</taxon>
        <taxon>Magnoliopsida</taxon>
        <taxon>eudicotyledons</taxon>
        <taxon>Gunneridae</taxon>
        <taxon>Pentapetalae</taxon>
        <taxon>rosids</taxon>
        <taxon>fabids</taxon>
        <taxon>Fabales</taxon>
        <taxon>Fabaceae</taxon>
        <taxon>Papilionoideae</taxon>
        <taxon>50 kb inversion clade</taxon>
        <taxon>dalbergioids sensu lato</taxon>
        <taxon>Dalbergieae</taxon>
        <taxon>Pterocarpus clade</taxon>
        <taxon>Stylosanthes</taxon>
    </lineage>
</organism>
<protein>
    <submittedName>
        <fullName evidence="1">Uncharacterized protein</fullName>
    </submittedName>
</protein>
<reference evidence="1 2" key="1">
    <citation type="journal article" date="2023" name="Plants (Basel)">
        <title>Bridging the Gap: Combining Genomics and Transcriptomics Approaches to Understand Stylosanthes scabra, an Orphan Legume from the Brazilian Caatinga.</title>
        <authorList>
            <person name="Ferreira-Neto J.R.C."/>
            <person name="da Silva M.D."/>
            <person name="Binneck E."/>
            <person name="de Melo N.F."/>
            <person name="da Silva R.H."/>
            <person name="de Melo A.L.T.M."/>
            <person name="Pandolfi V."/>
            <person name="Bustamante F.O."/>
            <person name="Brasileiro-Vidal A.C."/>
            <person name="Benko-Iseppon A.M."/>
        </authorList>
    </citation>
    <scope>NUCLEOTIDE SEQUENCE [LARGE SCALE GENOMIC DNA]</scope>
    <source>
        <tissue evidence="1">Leaves</tissue>
    </source>
</reference>
<accession>A0ABU6SID1</accession>
<comment type="caution">
    <text evidence="1">The sequence shown here is derived from an EMBL/GenBank/DDBJ whole genome shotgun (WGS) entry which is preliminary data.</text>
</comment>
<dbReference type="EMBL" id="JASCZI010060789">
    <property type="protein sequence ID" value="MED6136017.1"/>
    <property type="molecule type" value="Genomic_DNA"/>
</dbReference>
<evidence type="ECO:0000313" key="2">
    <source>
        <dbReference type="Proteomes" id="UP001341840"/>
    </source>
</evidence>
<name>A0ABU6SID1_9FABA</name>
<proteinExistence type="predicted"/>